<reference evidence="3 4" key="1">
    <citation type="submission" date="2015-02" db="EMBL/GenBank/DDBJ databases">
        <title>Nostoc linckia genome annotation.</title>
        <authorList>
            <person name="Zhou Z."/>
        </authorList>
    </citation>
    <scope>NUCLEOTIDE SEQUENCE [LARGE SCALE GENOMIC DNA]</scope>
    <source>
        <strain evidence="4">z8</strain>
    </source>
</reference>
<gene>
    <name evidence="3" type="ORF">VF08_00600</name>
</gene>
<proteinExistence type="predicted"/>
<evidence type="ECO:0000256" key="1">
    <source>
        <dbReference type="SAM" id="Coils"/>
    </source>
</evidence>
<protein>
    <recommendedName>
        <fullName evidence="2">CHAT domain-containing protein</fullName>
    </recommendedName>
</protein>
<dbReference type="AlphaFoldDB" id="A0A9Q5ZHH5"/>
<dbReference type="InterPro" id="IPR024983">
    <property type="entry name" value="CHAT_dom"/>
</dbReference>
<dbReference type="PANTHER" id="PTHR10098">
    <property type="entry name" value="RAPSYN-RELATED"/>
    <property type="match status" value="1"/>
</dbReference>
<dbReference type="Gene3D" id="1.25.40.10">
    <property type="entry name" value="Tetratricopeptide repeat domain"/>
    <property type="match status" value="4"/>
</dbReference>
<sequence>MGKTFRTSKTKQVRQNRNTEFYFFLKKASYISYKNINQYEMAYPFIEANLDKLNYEFVRWLQVRIPDTLSKIDLKKAFFLIRGVCCFSEIVHHFPLGNKALNLEISVSGWEICAEFISHKKVKFAKLLWAEIQCNLSLAYSSRIYGHKHENIEKAISACNEALKIVKREDMPEMWASIKNNLARAYLYRIYGEKADNLEQAISLLKAALPIHTRESFPKEWAKLQHNLGEAYFQRVKGDKAENLDKALVYLSSALEVNTKESFQTLWANSLNTLGAIFVERIHGDRAENLEMAIACFQAALQVRTREALPDDWAQTTMNLANAYRERIQDNQIANLETGIQTYTDALQVYTKETFPIEWAKTQNNLGIAYLKPPYIYYTENQERAIAAFEAALEIYSQETFPMDWAMAQKNLGIVYSQRRIGNKAENLDKAIQYYEAAFQVFTRDNFPDYWAKNQNNLAIAYTHLGEIDKAIACCRFGLEIFTATAFPSQCFTASNQLGEIATNAKRWLEAIEGYSLAIEAVETSRSWAKSESRRQEILEQAIHVYQNMVQACINAGQIEKAFEYSERSRSKLLVDLMASYNLSQGEEIPPKVQELLQQYEELQRQIEQERQGHKSENNRSETRAAWEAYNEAIATLERQKQHVWENIRREDPVLAGEIQVTPLKLSEIQKLIDQPNTAILSFYTTNNDTHIFVVQQNQITLHTCTEQGLDTLQRWIEQNWLLPYRDEPKKWETQISSILRELAERLQISELISQHLQGIEELILVPHLLLHQIPFTALPTGEYQEYLGDKFLIRYTPSCQILEFCQQRGTLYKMPLKYGTVEDAEDNLPCARFEGEKLAQIYNIPRENRLIGSSQASTKSYRQLAQQVQVLHSCHHAESRLDNPLESQLKLAHSSSITLGQLMTPSWRLPQLVEVFLSCCETNLGIPSLNDDILTLATGFLCAGARSIVSTLWIVNDLATALFSIFYYQHRQQGNNRPEALQQAQIKLRELNKEALLSREDIQEFYTQVIKRSKEAKTNRNQYSQGSANYLEWDCEYKKYRKLLSQIYGIKNSTEEFPFSHPRYWAAFICYGLR</sequence>
<keyword evidence="1" id="KW-0175">Coiled coil</keyword>
<accession>A0A9Q5ZHH5</accession>
<dbReference type="Pfam" id="PF12770">
    <property type="entry name" value="CHAT"/>
    <property type="match status" value="1"/>
</dbReference>
<dbReference type="EMBL" id="LAHD01000001">
    <property type="protein sequence ID" value="PHK07497.1"/>
    <property type="molecule type" value="Genomic_DNA"/>
</dbReference>
<dbReference type="Proteomes" id="UP000222310">
    <property type="component" value="Unassembled WGS sequence"/>
</dbReference>
<dbReference type="InterPro" id="IPR011990">
    <property type="entry name" value="TPR-like_helical_dom_sf"/>
</dbReference>
<feature type="coiled-coil region" evidence="1">
    <location>
        <begin position="593"/>
        <end position="620"/>
    </location>
</feature>
<dbReference type="InterPro" id="IPR019734">
    <property type="entry name" value="TPR_rpt"/>
</dbReference>
<evidence type="ECO:0000259" key="2">
    <source>
        <dbReference type="Pfam" id="PF12770"/>
    </source>
</evidence>
<dbReference type="SUPFAM" id="SSF48452">
    <property type="entry name" value="TPR-like"/>
    <property type="match status" value="2"/>
</dbReference>
<comment type="caution">
    <text evidence="3">The sequence shown here is derived from an EMBL/GenBank/DDBJ whole genome shotgun (WGS) entry which is preliminary data.</text>
</comment>
<feature type="domain" description="CHAT" evidence="2">
    <location>
        <begin position="741"/>
        <end position="1073"/>
    </location>
</feature>
<dbReference type="SMART" id="SM00028">
    <property type="entry name" value="TPR"/>
    <property type="match status" value="7"/>
</dbReference>
<organism evidence="3 4">
    <name type="scientific">Nostoc linckia z8</name>
    <dbReference type="NCBI Taxonomy" id="1628746"/>
    <lineage>
        <taxon>Bacteria</taxon>
        <taxon>Bacillati</taxon>
        <taxon>Cyanobacteriota</taxon>
        <taxon>Cyanophyceae</taxon>
        <taxon>Nostocales</taxon>
        <taxon>Nostocaceae</taxon>
        <taxon>Nostoc</taxon>
    </lineage>
</organism>
<evidence type="ECO:0000313" key="4">
    <source>
        <dbReference type="Proteomes" id="UP000222310"/>
    </source>
</evidence>
<name>A0A9Q5ZHH5_NOSLI</name>
<evidence type="ECO:0000313" key="3">
    <source>
        <dbReference type="EMBL" id="PHK07497.1"/>
    </source>
</evidence>
<dbReference type="PANTHER" id="PTHR10098:SF108">
    <property type="entry name" value="TETRATRICOPEPTIDE REPEAT PROTEIN 28"/>
    <property type="match status" value="1"/>
</dbReference>